<dbReference type="CDD" id="cd04688">
    <property type="entry name" value="NUDIX_Hydrolase"/>
    <property type="match status" value="1"/>
</dbReference>
<evidence type="ECO:0000256" key="3">
    <source>
        <dbReference type="RuleBase" id="RU003476"/>
    </source>
</evidence>
<feature type="domain" description="Nudix hydrolase" evidence="4">
    <location>
        <begin position="19"/>
        <end position="160"/>
    </location>
</feature>
<organism evidence="5 6">
    <name type="scientific">Dictyobacter formicarum</name>
    <dbReference type="NCBI Taxonomy" id="2778368"/>
    <lineage>
        <taxon>Bacteria</taxon>
        <taxon>Bacillati</taxon>
        <taxon>Chloroflexota</taxon>
        <taxon>Ktedonobacteria</taxon>
        <taxon>Ktedonobacterales</taxon>
        <taxon>Dictyobacteraceae</taxon>
        <taxon>Dictyobacter</taxon>
    </lineage>
</organism>
<dbReference type="PRINTS" id="PR00502">
    <property type="entry name" value="NUDIXFAMILY"/>
</dbReference>
<accession>A0ABQ3VRY1</accession>
<gene>
    <name evidence="5" type="primary">mutT_2</name>
    <name evidence="5" type="ORF">KSZ_63490</name>
</gene>
<protein>
    <submittedName>
        <fullName evidence="5">DNA mismatch repair protein MutT</fullName>
    </submittedName>
</protein>
<comment type="caution">
    <text evidence="5">The sequence shown here is derived from an EMBL/GenBank/DDBJ whole genome shotgun (WGS) entry which is preliminary data.</text>
</comment>
<dbReference type="PANTHER" id="PTHR43046:SF14">
    <property type="entry name" value="MUTT_NUDIX FAMILY PROTEIN"/>
    <property type="match status" value="1"/>
</dbReference>
<keyword evidence="2 3" id="KW-0378">Hydrolase</keyword>
<dbReference type="Gene3D" id="3.90.79.10">
    <property type="entry name" value="Nucleoside Triphosphate Pyrophosphohydrolase"/>
    <property type="match status" value="1"/>
</dbReference>
<dbReference type="InterPro" id="IPR015797">
    <property type="entry name" value="NUDIX_hydrolase-like_dom_sf"/>
</dbReference>
<dbReference type="PROSITE" id="PS00893">
    <property type="entry name" value="NUDIX_BOX"/>
    <property type="match status" value="1"/>
</dbReference>
<reference evidence="5 6" key="1">
    <citation type="journal article" date="2021" name="Int. J. Syst. Evol. Microbiol.">
        <title>Reticulibacter mediterranei gen. nov., sp. nov., within the new family Reticulibacteraceae fam. nov., and Ktedonospora formicarum gen. nov., sp. nov., Ktedonobacter robiniae sp. nov., Dictyobacter formicarum sp. nov. and Dictyobacter arantiisoli sp. nov., belonging to the class Ktedonobacteria.</title>
        <authorList>
            <person name="Yabe S."/>
            <person name="Zheng Y."/>
            <person name="Wang C.M."/>
            <person name="Sakai Y."/>
            <person name="Abe K."/>
            <person name="Yokota A."/>
            <person name="Donadio S."/>
            <person name="Cavaletti L."/>
            <person name="Monciardini P."/>
        </authorList>
    </citation>
    <scope>NUCLEOTIDE SEQUENCE [LARGE SCALE GENOMIC DNA]</scope>
    <source>
        <strain evidence="5 6">SOSP1-9</strain>
    </source>
</reference>
<dbReference type="InterPro" id="IPR000086">
    <property type="entry name" value="NUDIX_hydrolase_dom"/>
</dbReference>
<dbReference type="Pfam" id="PF00293">
    <property type="entry name" value="NUDIX"/>
    <property type="match status" value="1"/>
</dbReference>
<sequence length="176" mass="20474">MTITDKIRTMIRFKTASHKFTYRIGGIAIHEGRVLCQKATLDPRGVFWFLPGGRAELGESSQETLQREMQEELGEEARIGRLLYVVENFFSEEIDHHEIGLYFELAFPANSYLYQQTGPFERPEEMENQPMIFDWLSLAELPTKLWIRPHFFCTALQSLPSHTQHVVLTDGWVSPR</sequence>
<evidence type="ECO:0000313" key="5">
    <source>
        <dbReference type="EMBL" id="GHO88343.1"/>
    </source>
</evidence>
<name>A0ABQ3VRY1_9CHLR</name>
<keyword evidence="6" id="KW-1185">Reference proteome</keyword>
<dbReference type="RefSeq" id="WP_201365937.1">
    <property type="nucleotide sequence ID" value="NZ_BNJJ01000023.1"/>
</dbReference>
<evidence type="ECO:0000313" key="6">
    <source>
        <dbReference type="Proteomes" id="UP000635565"/>
    </source>
</evidence>
<evidence type="ECO:0000259" key="4">
    <source>
        <dbReference type="PROSITE" id="PS51462"/>
    </source>
</evidence>
<dbReference type="InterPro" id="IPR020476">
    <property type="entry name" value="Nudix_hydrolase"/>
</dbReference>
<comment type="cofactor">
    <cofactor evidence="1">
        <name>Mg(2+)</name>
        <dbReference type="ChEBI" id="CHEBI:18420"/>
    </cofactor>
</comment>
<evidence type="ECO:0000256" key="1">
    <source>
        <dbReference type="ARBA" id="ARBA00001946"/>
    </source>
</evidence>
<dbReference type="Proteomes" id="UP000635565">
    <property type="component" value="Unassembled WGS sequence"/>
</dbReference>
<comment type="similarity">
    <text evidence="3">Belongs to the Nudix hydrolase family.</text>
</comment>
<dbReference type="SUPFAM" id="SSF55811">
    <property type="entry name" value="Nudix"/>
    <property type="match status" value="1"/>
</dbReference>
<dbReference type="PANTHER" id="PTHR43046">
    <property type="entry name" value="GDP-MANNOSE MANNOSYL HYDROLASE"/>
    <property type="match status" value="1"/>
</dbReference>
<dbReference type="InterPro" id="IPR020084">
    <property type="entry name" value="NUDIX_hydrolase_CS"/>
</dbReference>
<dbReference type="PROSITE" id="PS51462">
    <property type="entry name" value="NUDIX"/>
    <property type="match status" value="1"/>
</dbReference>
<dbReference type="EMBL" id="BNJJ01000023">
    <property type="protein sequence ID" value="GHO88343.1"/>
    <property type="molecule type" value="Genomic_DNA"/>
</dbReference>
<evidence type="ECO:0000256" key="2">
    <source>
        <dbReference type="ARBA" id="ARBA00022801"/>
    </source>
</evidence>
<proteinExistence type="inferred from homology"/>